<dbReference type="EMBL" id="NAJQ01000270">
    <property type="protein sequence ID" value="TKA73283.1"/>
    <property type="molecule type" value="Genomic_DNA"/>
</dbReference>
<evidence type="ECO:0000256" key="1">
    <source>
        <dbReference type="SAM" id="MobiDB-lite"/>
    </source>
</evidence>
<gene>
    <name evidence="3" type="ORF">B0A55_06075</name>
</gene>
<feature type="signal peptide" evidence="2">
    <location>
        <begin position="1"/>
        <end position="17"/>
    </location>
</feature>
<evidence type="ECO:0000313" key="3">
    <source>
        <dbReference type="EMBL" id="TKA73283.1"/>
    </source>
</evidence>
<keyword evidence="4" id="KW-1185">Reference proteome</keyword>
<feature type="compositionally biased region" description="Basic and acidic residues" evidence="1">
    <location>
        <begin position="333"/>
        <end position="343"/>
    </location>
</feature>
<feature type="chain" id="PRO_5020236962" evidence="2">
    <location>
        <begin position="18"/>
        <end position="377"/>
    </location>
</feature>
<feature type="region of interest" description="Disordered" evidence="1">
    <location>
        <begin position="260"/>
        <end position="377"/>
    </location>
</feature>
<reference evidence="3 4" key="1">
    <citation type="submission" date="2017-03" db="EMBL/GenBank/DDBJ databases">
        <title>Genomes of endolithic fungi from Antarctica.</title>
        <authorList>
            <person name="Coleine C."/>
            <person name="Masonjones S."/>
            <person name="Stajich J.E."/>
        </authorList>
    </citation>
    <scope>NUCLEOTIDE SEQUENCE [LARGE SCALE GENOMIC DNA]</scope>
    <source>
        <strain evidence="3 4">CCFEE 5184</strain>
    </source>
</reference>
<name>A0A4U0XDG3_9PEZI</name>
<accession>A0A4U0XDG3</accession>
<sequence length="377" mass="40276">MKIFGAAVTLLLACVYAAPTRSSGSVDAGSISPASVSPAFLTPASISLVFLPPVSLPSGHLSPLALPLGHLSHGPPSSVFAVPIASIPGTVFTGVDLGLPFFVSKRNIGPREFDALEQVLKILQTMLTSWLVARLEEGRRMGGVFPNGINDLNHPITSEYLKLDPEIRETFNEYVNKNEIFKDPVKLQSTLEKFNERPLIELIRELRDMDFGPLKDRIYRWIDRVVQKGEYYEDSSRAPEPPAARLSAAKEAQVNEWLDQADRQATSDTSSSADGVVIPNPKSEGDAVDVVGPKEVTVHLGVTDTSADDMDPGPSGNEEGPDNSGSHGSFWQEMRDEFGREMGGEGEGEGEGSDGAEGGESGGEAAAIAGGEGFGRL</sequence>
<organism evidence="3 4">
    <name type="scientific">Friedmanniomyces simplex</name>
    <dbReference type="NCBI Taxonomy" id="329884"/>
    <lineage>
        <taxon>Eukaryota</taxon>
        <taxon>Fungi</taxon>
        <taxon>Dikarya</taxon>
        <taxon>Ascomycota</taxon>
        <taxon>Pezizomycotina</taxon>
        <taxon>Dothideomycetes</taxon>
        <taxon>Dothideomycetidae</taxon>
        <taxon>Mycosphaerellales</taxon>
        <taxon>Teratosphaeriaceae</taxon>
        <taxon>Friedmanniomyces</taxon>
    </lineage>
</organism>
<keyword evidence="2" id="KW-0732">Signal</keyword>
<feature type="region of interest" description="Disordered" evidence="1">
    <location>
        <begin position="231"/>
        <end position="250"/>
    </location>
</feature>
<evidence type="ECO:0000313" key="4">
    <source>
        <dbReference type="Proteomes" id="UP000309340"/>
    </source>
</evidence>
<proteinExistence type="predicted"/>
<evidence type="ECO:0000256" key="2">
    <source>
        <dbReference type="SAM" id="SignalP"/>
    </source>
</evidence>
<dbReference type="Proteomes" id="UP000309340">
    <property type="component" value="Unassembled WGS sequence"/>
</dbReference>
<protein>
    <submittedName>
        <fullName evidence="3">Uncharacterized protein</fullName>
    </submittedName>
</protein>
<dbReference type="AlphaFoldDB" id="A0A4U0XDG3"/>
<comment type="caution">
    <text evidence="3">The sequence shown here is derived from an EMBL/GenBank/DDBJ whole genome shotgun (WGS) entry which is preliminary data.</text>
</comment>
<feature type="compositionally biased region" description="Polar residues" evidence="1">
    <location>
        <begin position="263"/>
        <end position="273"/>
    </location>
</feature>
<feature type="compositionally biased region" description="Acidic residues" evidence="1">
    <location>
        <begin position="344"/>
        <end position="354"/>
    </location>
</feature>